<evidence type="ECO:0000313" key="1">
    <source>
        <dbReference type="EMBL" id="MBA0676460.1"/>
    </source>
</evidence>
<name>A0A7J8WNM0_GOSAI</name>
<accession>A0A7J8WNM0</accession>
<keyword evidence="2" id="KW-1185">Reference proteome</keyword>
<comment type="caution">
    <text evidence="1">The sequence shown here is derived from an EMBL/GenBank/DDBJ whole genome shotgun (WGS) entry which is preliminary data.</text>
</comment>
<gene>
    <name evidence="1" type="ORF">Goari_017936</name>
</gene>
<proteinExistence type="predicted"/>
<reference evidence="1 2" key="1">
    <citation type="journal article" date="2019" name="Genome Biol. Evol.">
        <title>Insights into the evolution of the New World diploid cottons (Gossypium, subgenus Houzingenia) based on genome sequencing.</title>
        <authorList>
            <person name="Grover C.E."/>
            <person name="Arick M.A. 2nd"/>
            <person name="Thrash A."/>
            <person name="Conover J.L."/>
            <person name="Sanders W.S."/>
            <person name="Peterson D.G."/>
            <person name="Frelichowski J.E."/>
            <person name="Scheffler J.A."/>
            <person name="Scheffler B.E."/>
            <person name="Wendel J.F."/>
        </authorList>
    </citation>
    <scope>NUCLEOTIDE SEQUENCE [LARGE SCALE GENOMIC DNA]</scope>
    <source>
        <strain evidence="1">185</strain>
        <tissue evidence="1">Leaf</tissue>
    </source>
</reference>
<sequence length="35" mass="4098">MRIMYLSDCDDDEELQIGMQNVREVQGKLVGKVRK</sequence>
<dbReference type="Proteomes" id="UP000593577">
    <property type="component" value="Unassembled WGS sequence"/>
</dbReference>
<protein>
    <submittedName>
        <fullName evidence="1">Uncharacterized protein</fullName>
    </submittedName>
</protein>
<dbReference type="AlphaFoldDB" id="A0A7J8WNM0"/>
<evidence type="ECO:0000313" key="2">
    <source>
        <dbReference type="Proteomes" id="UP000593577"/>
    </source>
</evidence>
<dbReference type="EMBL" id="JABFAA010000002">
    <property type="protein sequence ID" value="MBA0676460.1"/>
    <property type="molecule type" value="Genomic_DNA"/>
</dbReference>
<organism evidence="1 2">
    <name type="scientific">Gossypium aridum</name>
    <name type="common">American cotton</name>
    <name type="synonym">Erioxylum aridum</name>
    <dbReference type="NCBI Taxonomy" id="34290"/>
    <lineage>
        <taxon>Eukaryota</taxon>
        <taxon>Viridiplantae</taxon>
        <taxon>Streptophyta</taxon>
        <taxon>Embryophyta</taxon>
        <taxon>Tracheophyta</taxon>
        <taxon>Spermatophyta</taxon>
        <taxon>Magnoliopsida</taxon>
        <taxon>eudicotyledons</taxon>
        <taxon>Gunneridae</taxon>
        <taxon>Pentapetalae</taxon>
        <taxon>rosids</taxon>
        <taxon>malvids</taxon>
        <taxon>Malvales</taxon>
        <taxon>Malvaceae</taxon>
        <taxon>Malvoideae</taxon>
        <taxon>Gossypium</taxon>
    </lineage>
</organism>